<accession>A0ABP5M272</accession>
<organism evidence="1 2">
    <name type="scientific">Actinomadura napierensis</name>
    <dbReference type="NCBI Taxonomy" id="267854"/>
    <lineage>
        <taxon>Bacteria</taxon>
        <taxon>Bacillati</taxon>
        <taxon>Actinomycetota</taxon>
        <taxon>Actinomycetes</taxon>
        <taxon>Streptosporangiales</taxon>
        <taxon>Thermomonosporaceae</taxon>
        <taxon>Actinomadura</taxon>
    </lineage>
</organism>
<evidence type="ECO:0000313" key="2">
    <source>
        <dbReference type="Proteomes" id="UP001501020"/>
    </source>
</evidence>
<gene>
    <name evidence="1" type="ORF">GCM10009727_71890</name>
</gene>
<keyword evidence="2" id="KW-1185">Reference proteome</keyword>
<dbReference type="Proteomes" id="UP001501020">
    <property type="component" value="Unassembled WGS sequence"/>
</dbReference>
<evidence type="ECO:0000313" key="1">
    <source>
        <dbReference type="EMBL" id="GAA2159740.1"/>
    </source>
</evidence>
<sequence>MLVALPMHPVPCGLVAGVHAPAEVDGATGGSGSSLTLIGSGLGAGGTARPEAAPAADPSGAAVAGVTAPPIVIVATTRTATSARDQVLCRTVLMEYDLRGGGWSHVRDHGK</sequence>
<name>A0ABP5M272_9ACTN</name>
<comment type="caution">
    <text evidence="1">The sequence shown here is derived from an EMBL/GenBank/DDBJ whole genome shotgun (WGS) entry which is preliminary data.</text>
</comment>
<evidence type="ECO:0008006" key="3">
    <source>
        <dbReference type="Google" id="ProtNLM"/>
    </source>
</evidence>
<dbReference type="EMBL" id="BAAAMR010000087">
    <property type="protein sequence ID" value="GAA2159740.1"/>
    <property type="molecule type" value="Genomic_DNA"/>
</dbReference>
<proteinExistence type="predicted"/>
<reference evidence="2" key="1">
    <citation type="journal article" date="2019" name="Int. J. Syst. Evol. Microbiol.">
        <title>The Global Catalogue of Microorganisms (GCM) 10K type strain sequencing project: providing services to taxonomists for standard genome sequencing and annotation.</title>
        <authorList>
            <consortium name="The Broad Institute Genomics Platform"/>
            <consortium name="The Broad Institute Genome Sequencing Center for Infectious Disease"/>
            <person name="Wu L."/>
            <person name="Ma J."/>
        </authorList>
    </citation>
    <scope>NUCLEOTIDE SEQUENCE [LARGE SCALE GENOMIC DNA]</scope>
    <source>
        <strain evidence="2">JCM 13850</strain>
    </source>
</reference>
<protein>
    <recommendedName>
        <fullName evidence="3">IPT/TIG domain-containing protein</fullName>
    </recommendedName>
</protein>